<proteinExistence type="predicted"/>
<comment type="caution">
    <text evidence="1">The sequence shown here is derived from an EMBL/GenBank/DDBJ whole genome shotgun (WGS) entry which is preliminary data.</text>
</comment>
<keyword evidence="2" id="KW-1185">Reference proteome</keyword>
<gene>
    <name evidence="1" type="ORF">O1611_g2768</name>
</gene>
<dbReference type="Proteomes" id="UP001153332">
    <property type="component" value="Unassembled WGS sequence"/>
</dbReference>
<evidence type="ECO:0000313" key="2">
    <source>
        <dbReference type="Proteomes" id="UP001153332"/>
    </source>
</evidence>
<evidence type="ECO:0000313" key="1">
    <source>
        <dbReference type="EMBL" id="KAJ8130860.1"/>
    </source>
</evidence>
<reference evidence="1" key="1">
    <citation type="submission" date="2022-12" db="EMBL/GenBank/DDBJ databases">
        <title>Genome Sequence of Lasiodiplodia mahajangana.</title>
        <authorList>
            <person name="Buettner E."/>
        </authorList>
    </citation>
    <scope>NUCLEOTIDE SEQUENCE</scope>
    <source>
        <strain evidence="1">VT137</strain>
    </source>
</reference>
<name>A0ACC2JTR1_9PEZI</name>
<protein>
    <submittedName>
        <fullName evidence="1">Uncharacterized protein</fullName>
    </submittedName>
</protein>
<dbReference type="EMBL" id="JAPUUL010000408">
    <property type="protein sequence ID" value="KAJ8130860.1"/>
    <property type="molecule type" value="Genomic_DNA"/>
</dbReference>
<accession>A0ACC2JTR1</accession>
<organism evidence="1 2">
    <name type="scientific">Lasiodiplodia mahajangana</name>
    <dbReference type="NCBI Taxonomy" id="1108764"/>
    <lineage>
        <taxon>Eukaryota</taxon>
        <taxon>Fungi</taxon>
        <taxon>Dikarya</taxon>
        <taxon>Ascomycota</taxon>
        <taxon>Pezizomycotina</taxon>
        <taxon>Dothideomycetes</taxon>
        <taxon>Dothideomycetes incertae sedis</taxon>
        <taxon>Botryosphaeriales</taxon>
        <taxon>Botryosphaeriaceae</taxon>
        <taxon>Lasiodiplodia</taxon>
    </lineage>
</organism>
<sequence length="2620" mass="285971">MQSAGHASADGAHLAKYTYIVPRYDCSQILETNDTTLYKNSLLYAMNCSKRDAHEPVAIVGMGCRWPGGVRDGSQFWELLRNKTNGWKSFKHPRFSSHAFYHPDSTRPGSMSMKGAFLAEEDARLFDHSFFGITSLEAETLDPLQRKLLEVAYEAIENAGETLDSVSGSRTGVFVGNFCLDHWIIQSRDWDYPRPYAFTGAGTSILANRISYVFNLQGPSLTVDTACSSSMYALHLAMSAIRTGDCNAAIVASANWIADPGVQIALDKLGALSASARCHTFDARAEGYARGEGYGAIYLKRVDLAVADNLPIRALIRGTAINSNGRTGGITRPSANGQELVIREAYRNAGGIPFKDTSYFECHGTGTYVGDPIEVAAVGSVFAADRTTDDPLLIGSVKSNIGHGGGASALAAIMKVVLALENGAIPPIYDLQTRNPNIDFEGARVRPVTEVTPWPKNSLRRASINSFGYGGANGHCIIDHVNNVFPEYIAPGIFHLKTNSTHNGVTETPTNGTVDITNGHVGNVHDNGKVNSNTNSIGDGMAMGHLPIVKKPKSQSTADATTRRFVVLPLSAHSESSLELNLGTLPQAMSKYQLADIAYTLSARRSRFAYRSFCIVNKDQLPEKLAVDRKITRAPLHTSNIGFVFTGQGAQWQGMAEISQTTCTAVQVGVVDLLASWSVRPVGVCGHSSGEIAAAYASGHISAAEAIVVAYLRGQAVSRNRRPGAMLAVGLDAETVTQKYIGGQKDAVKLAAINSGNNVTLSGDVTAIQEIAAAMNQNNIFNRILNTGGNAYHSHHMLQIGEEYFEMLTKALAYIRELGLASADQRYPRVPWVSSVTPFKSIGDFNNVATYWRANLESPVRFSDAISRLVAQKDLQPHVLLEIGPHPALKSPLEHIVKANEPAAAYVSTLKRQEDCRKSMLRCAGTLFALNADIDLATVNAVDETDGSGVKHGHTCTGLAPYQYTYGGLNYHESRLSKEYRFRTAPRHDLLGSKVVGTAKLRPQWRNILRLKTLPWLGDHRLGTDIVLPGAAYMAMAVEAVLRAHEELHQPTKAQAFSIEDVFIKKALVIPEDDHGIEIITTLELADSTTQSATWATFSVSSVGGETNEWTEHSTGCIRIEFELDGDRLKEPEATVHGSLSLDMRAWYKRFSSIGLNYGPVFQPLSNVSADPASQAVTATVNLNPVDNDISESRYAIHPASLDGAIQLGLIAYYRGRATKASTAFVPVYLSRLYISNSTSYSSCTTIARGKKRGIRSASLDVRMLGPKGEILLDAEGLRCVSFSGERAQFDSTFRTPLTRLVWKPDFRMLSNRQVRTLFPLPKENVEKSPLWEITNKMAYFVVFSIYDKFGELKDGPKPSGEEVVHFEWIKRKGRTDHSLMMEEARRLASDALLLPAIEELVSQAPDVIEVKISKLLHDNAAEILYERKTGIDMIINEGLLNPFYNAGLLMTGIYPQLSRVLAGLAHSNPNMRVLEIGGGTGGATRIAMGAFTRLNGLKAYTDYTFTDISAGFLSSAREAMSDLRDVNFSVFDVEVDPIKQGYEEKKYDLIIACQVLHATSNMHNTLLNCRKLLKPGGRLVLVETNKNFIVPGVVVGTFTGYWAGVPDGRVDAPFQSLGDWDSSLKGAGFSGLDLVLDDFPEPHNTTSVIVSTVLAEEVNPRHMPVHLYYSGSVVQPLGEQISKELEHRRVLGKIFTADSDLDGLSPDSHIVVLLDSDHLLINPSEQDFKIFQQIAKKSASLIVITNSGLVKGRNADGAVIQGLLRVLQNENPGSQYTTIDLDVDNFKVARREGEELARCIVDLESKFQQAASSTEEDDILKDREFIWQDGCLWVSRHVPDTGDPAHYSSGSESIKPELLPLSSQGSIRATFETAGLPKSLYFSPCNDHLQPLPEGFIDVKVGAAGLSSKDLDTWAGLSEEDYLSAEYSGVITAVGIGVQGFNVGDRVYGLGKGQFGNYTRVPAAFAIKLRATDDDIQMASMPLAYTAAVYSLDHVARLREGQSVLIQSATKEIGLASACLARSKGATVFVMVDTPEYERFFVEELKVPTSNIITKYSLQNLRRAAQTARRGRFDVIIGSSRIRPLSSLAPVLSPLGCLIDVDRVNAQTDSSVRLDQLSSVATYRTVDVLAILDVDPALGQSLMQATDNYYRKGLIRPLSSITAVEVSQLAPALAEFPTLPGKLVVSFERIDSLVRMTPRAPTMQFDSEACYVVTGALGGLGRSMVRWMAERGARHLALLSRRDVSRVPGALDFVDSLNCRGVGAECFACDVTQKDQVINIIKRISASRSIRGVVHAAVSYLDLSFEKLSPETWVKGLSAKVQGTKNLHEATLSSPLDFFVMTTSALSTYAFATQSAYTAANNFQDFFARQRVRMGLPGSTVCFSLVREITEVGSRSLTVDLFERNKTLTLNESEFLTMLEPAFLNNRTTQGNASKKWSGQEEDPLSVANLYTYLDPQAMMSKRREEIIDGSASSAKPRWYSDGRVSLIMRGFQDALQWSAQLQDSSSNESPKGNVAQLRADFEAAIRESETLGRDSLIQMAQRIIVAAVAEMLFVDAESIDPAKSVAELGVDSLIAAELRSWFVQALGADISMLDLLDPGVSIRTRATDIVTKTFSPKE</sequence>